<name>A0A402B4U4_9CHLR</name>
<evidence type="ECO:0000313" key="2">
    <source>
        <dbReference type="Proteomes" id="UP000287171"/>
    </source>
</evidence>
<dbReference type="Proteomes" id="UP000287171">
    <property type="component" value="Unassembled WGS sequence"/>
</dbReference>
<gene>
    <name evidence="1" type="ORF">KDA_18570</name>
</gene>
<dbReference type="AlphaFoldDB" id="A0A402B4U4"/>
<organism evidence="1 2">
    <name type="scientific">Dictyobacter alpinus</name>
    <dbReference type="NCBI Taxonomy" id="2014873"/>
    <lineage>
        <taxon>Bacteria</taxon>
        <taxon>Bacillati</taxon>
        <taxon>Chloroflexota</taxon>
        <taxon>Ktedonobacteria</taxon>
        <taxon>Ktedonobacterales</taxon>
        <taxon>Dictyobacteraceae</taxon>
        <taxon>Dictyobacter</taxon>
    </lineage>
</organism>
<keyword evidence="2" id="KW-1185">Reference proteome</keyword>
<comment type="caution">
    <text evidence="1">The sequence shown here is derived from an EMBL/GenBank/DDBJ whole genome shotgun (WGS) entry which is preliminary data.</text>
</comment>
<dbReference type="EMBL" id="BIFT01000001">
    <property type="protein sequence ID" value="GCE26373.1"/>
    <property type="molecule type" value="Genomic_DNA"/>
</dbReference>
<reference evidence="2" key="1">
    <citation type="submission" date="2018-12" db="EMBL/GenBank/DDBJ databases">
        <title>Tengunoibacter tsumagoiensis gen. nov., sp. nov., Dictyobacter kobayashii sp. nov., D. alpinus sp. nov., and D. joshuensis sp. nov. and description of Dictyobacteraceae fam. nov. within the order Ktedonobacterales isolated from Tengu-no-mugimeshi.</title>
        <authorList>
            <person name="Wang C.M."/>
            <person name="Zheng Y."/>
            <person name="Sakai Y."/>
            <person name="Toyoda A."/>
            <person name="Minakuchi Y."/>
            <person name="Abe K."/>
            <person name="Yokota A."/>
            <person name="Yabe S."/>
        </authorList>
    </citation>
    <scope>NUCLEOTIDE SEQUENCE [LARGE SCALE GENOMIC DNA]</scope>
    <source>
        <strain evidence="2">Uno16</strain>
    </source>
</reference>
<protein>
    <submittedName>
        <fullName evidence="1">Uncharacterized protein</fullName>
    </submittedName>
</protein>
<evidence type="ECO:0000313" key="1">
    <source>
        <dbReference type="EMBL" id="GCE26373.1"/>
    </source>
</evidence>
<sequence length="57" mass="6021">MPAYIAIIAVGLVVLTTLMVQFKPVTVTLVTPNGSISKTLIVWLSGAEPGRLVTLNI</sequence>
<proteinExistence type="predicted"/>
<accession>A0A402B4U4</accession>